<protein>
    <recommendedName>
        <fullName evidence="4">Pyridoxamine 5'-phosphate oxidase</fullName>
    </recommendedName>
</protein>
<dbReference type="SUPFAM" id="SSF50475">
    <property type="entry name" value="FMN-binding split barrel"/>
    <property type="match status" value="1"/>
</dbReference>
<dbReference type="GO" id="GO:0016627">
    <property type="term" value="F:oxidoreductase activity, acting on the CH-CH group of donors"/>
    <property type="evidence" value="ECO:0007669"/>
    <property type="project" value="TreeGrafter"/>
</dbReference>
<dbReference type="Proteomes" id="UP000599074">
    <property type="component" value="Unassembled WGS sequence"/>
</dbReference>
<keyword evidence="1" id="KW-0560">Oxidoreductase</keyword>
<dbReference type="GO" id="GO:0005829">
    <property type="term" value="C:cytosol"/>
    <property type="evidence" value="ECO:0007669"/>
    <property type="project" value="TreeGrafter"/>
</dbReference>
<dbReference type="EMBL" id="BOON01000033">
    <property type="protein sequence ID" value="GII24008.1"/>
    <property type="molecule type" value="Genomic_DNA"/>
</dbReference>
<dbReference type="AlphaFoldDB" id="A0A8J3TC74"/>
<proteinExistence type="predicted"/>
<sequence length="162" mass="17129">MDSVNAPVAATYRGGMTDIGDFARLIAGDHGLCVVSTLRPDNTIHSSVVNAGVVDHPLTGLPVVAFVAMGGSRKLANLRVHPRATVVARVGWDWAAAEGPAHLVGPDDPVAGVDTERLPLLLREIFTAAGGTHDDWATYDAVMARERRTAVLITPERVYANA</sequence>
<dbReference type="PANTHER" id="PTHR35176:SF2">
    <property type="entry name" value="F420H(2)-DEPENDENT REDUCTASE RV1155"/>
    <property type="match status" value="1"/>
</dbReference>
<evidence type="ECO:0000256" key="1">
    <source>
        <dbReference type="ARBA" id="ARBA00023002"/>
    </source>
</evidence>
<comment type="caution">
    <text evidence="2">The sequence shown here is derived from an EMBL/GenBank/DDBJ whole genome shotgun (WGS) entry which is preliminary data.</text>
</comment>
<reference evidence="2" key="1">
    <citation type="submission" date="2021-01" db="EMBL/GenBank/DDBJ databases">
        <title>Whole genome shotgun sequence of Planosporangium mesophilum NBRC 109066.</title>
        <authorList>
            <person name="Komaki H."/>
            <person name="Tamura T."/>
        </authorList>
    </citation>
    <scope>NUCLEOTIDE SEQUENCE</scope>
    <source>
        <strain evidence="2">NBRC 109066</strain>
    </source>
</reference>
<gene>
    <name evidence="2" type="ORF">Pme01_36050</name>
</gene>
<dbReference type="InterPro" id="IPR012349">
    <property type="entry name" value="Split_barrel_FMN-bd"/>
</dbReference>
<dbReference type="InterPro" id="IPR052019">
    <property type="entry name" value="F420H2_bilvrd_red/Heme_oxyg"/>
</dbReference>
<evidence type="ECO:0008006" key="4">
    <source>
        <dbReference type="Google" id="ProtNLM"/>
    </source>
</evidence>
<keyword evidence="3" id="KW-1185">Reference proteome</keyword>
<organism evidence="2 3">
    <name type="scientific">Planosporangium mesophilum</name>
    <dbReference type="NCBI Taxonomy" id="689768"/>
    <lineage>
        <taxon>Bacteria</taxon>
        <taxon>Bacillati</taxon>
        <taxon>Actinomycetota</taxon>
        <taxon>Actinomycetes</taxon>
        <taxon>Micromonosporales</taxon>
        <taxon>Micromonosporaceae</taxon>
        <taxon>Planosporangium</taxon>
    </lineage>
</organism>
<evidence type="ECO:0000313" key="3">
    <source>
        <dbReference type="Proteomes" id="UP000599074"/>
    </source>
</evidence>
<accession>A0A8J3TC74</accession>
<evidence type="ECO:0000313" key="2">
    <source>
        <dbReference type="EMBL" id="GII24008.1"/>
    </source>
</evidence>
<dbReference type="PANTHER" id="PTHR35176">
    <property type="entry name" value="HEME OXYGENASE HI_0854-RELATED"/>
    <property type="match status" value="1"/>
</dbReference>
<dbReference type="Gene3D" id="2.30.110.10">
    <property type="entry name" value="Electron Transport, Fmn-binding Protein, Chain A"/>
    <property type="match status" value="1"/>
</dbReference>
<name>A0A8J3TC74_9ACTN</name>
<dbReference type="GO" id="GO:0070967">
    <property type="term" value="F:coenzyme F420 binding"/>
    <property type="evidence" value="ECO:0007669"/>
    <property type="project" value="TreeGrafter"/>
</dbReference>